<protein>
    <recommendedName>
        <fullName evidence="2">Nucleoside 2-deoxyribosyltransferase</fullName>
    </recommendedName>
</protein>
<proteinExistence type="predicted"/>
<comment type="caution">
    <text evidence="1">The sequence shown here is derived from an EMBL/GenBank/DDBJ whole genome shotgun (WGS) entry which is preliminary data.</text>
</comment>
<evidence type="ECO:0008006" key="2">
    <source>
        <dbReference type="Google" id="ProtNLM"/>
    </source>
</evidence>
<evidence type="ECO:0000313" key="1">
    <source>
        <dbReference type="EMBL" id="KKM97086.1"/>
    </source>
</evidence>
<sequence>MFVYLAGPIKKDVQENKVYRARATKYLQDLGIDVYDPAAAWAGGTKAYASSHSVALINLLAVKQSAAVLAHYYADSTGTNMEVGYTLAFDKPVVMWGNGLIEATSAMLRHPQIHR</sequence>
<dbReference type="SUPFAM" id="SSF52309">
    <property type="entry name" value="N-(deoxy)ribosyltransferase-like"/>
    <property type="match status" value="1"/>
</dbReference>
<dbReference type="Pfam" id="PF05014">
    <property type="entry name" value="Nuc_deoxyrib_tr"/>
    <property type="match status" value="1"/>
</dbReference>
<organism evidence="1">
    <name type="scientific">marine sediment metagenome</name>
    <dbReference type="NCBI Taxonomy" id="412755"/>
    <lineage>
        <taxon>unclassified sequences</taxon>
        <taxon>metagenomes</taxon>
        <taxon>ecological metagenomes</taxon>
    </lineage>
</organism>
<dbReference type="AlphaFoldDB" id="A0A0F9MCL9"/>
<dbReference type="EMBL" id="LAZR01005792">
    <property type="protein sequence ID" value="KKM97086.1"/>
    <property type="molecule type" value="Genomic_DNA"/>
</dbReference>
<dbReference type="Gene3D" id="3.40.50.450">
    <property type="match status" value="1"/>
</dbReference>
<gene>
    <name evidence="1" type="ORF">LCGC14_1171550</name>
</gene>
<reference evidence="1" key="1">
    <citation type="journal article" date="2015" name="Nature">
        <title>Complex archaea that bridge the gap between prokaryotes and eukaryotes.</title>
        <authorList>
            <person name="Spang A."/>
            <person name="Saw J.H."/>
            <person name="Jorgensen S.L."/>
            <person name="Zaremba-Niedzwiedzka K."/>
            <person name="Martijn J."/>
            <person name="Lind A.E."/>
            <person name="van Eijk R."/>
            <person name="Schleper C."/>
            <person name="Guy L."/>
            <person name="Ettema T.J."/>
        </authorList>
    </citation>
    <scope>NUCLEOTIDE SEQUENCE</scope>
</reference>
<name>A0A0F9MCL9_9ZZZZ</name>
<feature type="non-terminal residue" evidence="1">
    <location>
        <position position="115"/>
    </location>
</feature>
<accession>A0A0F9MCL9</accession>
<dbReference type="InterPro" id="IPR007710">
    <property type="entry name" value="Nucleoside_deoxyribTrfase"/>
</dbReference>